<dbReference type="Pfam" id="PF00701">
    <property type="entry name" value="DHDPS"/>
    <property type="match status" value="1"/>
</dbReference>
<accession>A0A179BIG1</accession>
<keyword evidence="2 3" id="KW-0456">Lyase</keyword>
<proteinExistence type="inferred from homology"/>
<dbReference type="PIRSF" id="PIRSF001365">
    <property type="entry name" value="DHDPS"/>
    <property type="match status" value="1"/>
</dbReference>
<evidence type="ECO:0000256" key="5">
    <source>
        <dbReference type="PIRSR" id="PIRSR001365-2"/>
    </source>
</evidence>
<feature type="active site" description="Proton donor/acceptor" evidence="4">
    <location>
        <position position="135"/>
    </location>
</feature>
<evidence type="ECO:0000256" key="1">
    <source>
        <dbReference type="ARBA" id="ARBA00007592"/>
    </source>
</evidence>
<dbReference type="PANTHER" id="PTHR12128">
    <property type="entry name" value="DIHYDRODIPICOLINATE SYNTHASE"/>
    <property type="match status" value="1"/>
</dbReference>
<reference evidence="6" key="1">
    <citation type="submission" date="2016-04" db="EMBL/GenBank/DDBJ databases">
        <title>Fast-growing isolate from the root nodules of Vavilovia formosa.</title>
        <authorList>
            <person name="Kimeklis A."/>
            <person name="Safronova V."/>
            <person name="Belimov A."/>
            <person name="Andronov E."/>
        </authorList>
    </citation>
    <scope>NUCLEOTIDE SEQUENCE [LARGE SCALE GENOMIC DNA]</scope>
    <source>
        <strain evidence="6">Vaf-46</strain>
    </source>
</reference>
<name>A0A179BIG1_RHILE</name>
<evidence type="ECO:0000256" key="3">
    <source>
        <dbReference type="PIRNR" id="PIRNR001365"/>
    </source>
</evidence>
<dbReference type="AlphaFoldDB" id="A0A179BIG1"/>
<dbReference type="PRINTS" id="PR00146">
    <property type="entry name" value="DHPICSNTHASE"/>
</dbReference>
<gene>
    <name evidence="6" type="ORF">A4U53_28240</name>
</gene>
<comment type="caution">
    <text evidence="6">The sequence shown here is derived from an EMBL/GenBank/DDBJ whole genome shotgun (WGS) entry which is preliminary data.</text>
</comment>
<dbReference type="GO" id="GO:0008840">
    <property type="term" value="F:4-hydroxy-tetrahydrodipicolinate synthase activity"/>
    <property type="evidence" value="ECO:0007669"/>
    <property type="project" value="TreeGrafter"/>
</dbReference>
<dbReference type="InterPro" id="IPR002220">
    <property type="entry name" value="DapA-like"/>
</dbReference>
<dbReference type="SMART" id="SM01130">
    <property type="entry name" value="DHDPS"/>
    <property type="match status" value="1"/>
</dbReference>
<evidence type="ECO:0000256" key="4">
    <source>
        <dbReference type="PIRSR" id="PIRSR001365-1"/>
    </source>
</evidence>
<organism evidence="6">
    <name type="scientific">Rhizobium leguminosarum</name>
    <dbReference type="NCBI Taxonomy" id="384"/>
    <lineage>
        <taxon>Bacteria</taxon>
        <taxon>Pseudomonadati</taxon>
        <taxon>Pseudomonadota</taxon>
        <taxon>Alphaproteobacteria</taxon>
        <taxon>Hyphomicrobiales</taxon>
        <taxon>Rhizobiaceae</taxon>
        <taxon>Rhizobium/Agrobacterium group</taxon>
        <taxon>Rhizobium</taxon>
    </lineage>
</organism>
<evidence type="ECO:0000256" key="2">
    <source>
        <dbReference type="ARBA" id="ARBA00023239"/>
    </source>
</evidence>
<dbReference type="PANTHER" id="PTHR12128:SF66">
    <property type="entry name" value="4-HYDROXY-2-OXOGLUTARATE ALDOLASE, MITOCHONDRIAL"/>
    <property type="match status" value="1"/>
</dbReference>
<feature type="binding site" evidence="5">
    <location>
        <position position="47"/>
    </location>
    <ligand>
        <name>pyruvate</name>
        <dbReference type="ChEBI" id="CHEBI:15361"/>
    </ligand>
</feature>
<dbReference type="InterPro" id="IPR013785">
    <property type="entry name" value="Aldolase_TIM"/>
</dbReference>
<dbReference type="SUPFAM" id="SSF51569">
    <property type="entry name" value="Aldolase"/>
    <property type="match status" value="1"/>
</dbReference>
<sequence>MSLFEGLSAFPITPADASGRVDRAALAILLQRIVDAGVQSIGLLGSTGAYAFLTRDERRRAVDTAIGTVGGRIPVIVGVGALRTDDAQVLARDAQEAGADGLLLAPVSYVPLTGDEVFEHFVAVVESGGLPLCIYNNPSTTRFTFNNALIARLATVPNITAIKMPLPADEDFKTELADLRGKTSTGFSIGYSGDWGASSALVAGADAWYSVVAGVLPAEALALAKAARAGNAEEVERLEKAFEPLWSLFKRFGSFRVMYRLAALLGIGSFEPPRPVRPIPDSAVPDVVQALNHLRGAFQ</sequence>
<dbReference type="GO" id="GO:0005829">
    <property type="term" value="C:cytosol"/>
    <property type="evidence" value="ECO:0007669"/>
    <property type="project" value="TreeGrafter"/>
</dbReference>
<dbReference type="EMBL" id="LWBS01000402">
    <property type="protein sequence ID" value="OAP91129.1"/>
    <property type="molecule type" value="Genomic_DNA"/>
</dbReference>
<feature type="active site" description="Schiff-base intermediate with substrate" evidence="4">
    <location>
        <position position="163"/>
    </location>
</feature>
<protein>
    <submittedName>
        <fullName evidence="6">Dihydrodipicolinate synthase family protein</fullName>
    </submittedName>
</protein>
<evidence type="ECO:0000313" key="6">
    <source>
        <dbReference type="EMBL" id="OAP91129.1"/>
    </source>
</evidence>
<dbReference type="Gene3D" id="3.20.20.70">
    <property type="entry name" value="Aldolase class I"/>
    <property type="match status" value="1"/>
</dbReference>
<comment type="similarity">
    <text evidence="1 3">Belongs to the DapA family.</text>
</comment>
<dbReference type="CDD" id="cd00408">
    <property type="entry name" value="DHDPS-like"/>
    <property type="match status" value="1"/>
</dbReference>